<name>A0A391NKN1_9EUKA</name>
<organism evidence="1 2">
    <name type="scientific">Kipferlia bialata</name>
    <dbReference type="NCBI Taxonomy" id="797122"/>
    <lineage>
        <taxon>Eukaryota</taxon>
        <taxon>Metamonada</taxon>
        <taxon>Carpediemonas-like organisms</taxon>
        <taxon>Kipferlia</taxon>
    </lineage>
</organism>
<accession>A0A391NKN1</accession>
<evidence type="ECO:0000313" key="2">
    <source>
        <dbReference type="Proteomes" id="UP000265618"/>
    </source>
</evidence>
<comment type="caution">
    <text evidence="1">The sequence shown here is derived from an EMBL/GenBank/DDBJ whole genome shotgun (WGS) entry which is preliminary data.</text>
</comment>
<reference evidence="1 2" key="1">
    <citation type="journal article" date="2018" name="PLoS ONE">
        <title>The draft genome of Kipferlia bialata reveals reductive genome evolution in fornicate parasites.</title>
        <authorList>
            <person name="Tanifuji G."/>
            <person name="Takabayashi S."/>
            <person name="Kume K."/>
            <person name="Takagi M."/>
            <person name="Nakayama T."/>
            <person name="Kamikawa R."/>
            <person name="Inagaki Y."/>
            <person name="Hashimoto T."/>
        </authorList>
    </citation>
    <scope>NUCLEOTIDE SEQUENCE [LARGE SCALE GENOMIC DNA]</scope>
    <source>
        <strain evidence="1">NY0173</strain>
    </source>
</reference>
<dbReference type="Proteomes" id="UP000265618">
    <property type="component" value="Unassembled WGS sequence"/>
</dbReference>
<proteinExistence type="predicted"/>
<gene>
    <name evidence="1" type="ORF">KIPB_003465</name>
</gene>
<keyword evidence="2" id="KW-1185">Reference proteome</keyword>
<dbReference type="EMBL" id="BDIP01000667">
    <property type="protein sequence ID" value="GCA62425.1"/>
    <property type="molecule type" value="Genomic_DNA"/>
</dbReference>
<sequence length="1251" mass="139687">MREVIKEVLLLRDPLDPRGVCDVYSGFTLPEVMECDEEGQPSCPDYEVDIHMNTRVQDLSVQIQSLFKGSHPQRVLVFTCPPKQKGSLDTERADATARDCQAQWLRDRHSISVESLSQQLLPGTELLSVDIGTHSTVDMIFAAWNSLHSTLPPLGCDTQYLIVLPSSASLDISEGQIPEAIMELSLRFPVSCGSHTGTSQSLLDCVQTKLYSSRIVCVFHRVGDLFRPVIGVTRLQGSYYLLPSHMTPLVLGNTQCTWQRLRDITQPQTLADMEGERFYTLNVEDKGMADMPAELEPLSQEQCVTAVEGMGHTWIDREWQPAKRHVVVVGPQAECLHSLGVSLVARRERFGSRQYDLAAIIYDDSVVSRDVGDSNPFLPLHFLKEGEVLRPAAPRSVTQVVGYSSSDELRAVLSRCYTLFGECVVLTYGFGGPMLMSDVHSEVVLRQRPSLQQLKSLPSHCPVFSSQIDPSSTREVLIERAFADHRIQIQRPPHGFGMNYSDSYRLVECLRDGTRDTGMLSGFIGSIKRFKAAEKSGRRIECTLGDMKLERLVGSLMTDSYLVGVITDGMYIKTMTEEDRHAIQESMHKIWKESKLYGPQKCVVLLCHSQPLPVSQIPHGLSFLRVQRQYGKRIPIVERDDDDMTLRSISVILSSTKHLLDRDVDALNQSMRVPLDPCPLSDAIRVSMASPGEDVATLESALAMVRWNQEVRESLVPLAQAAWCRILLGPRGVLTPSECTELLRELPLWTGDVDTSLLRLDPAGFVCNTLVIKDYSYAALVLQAIQQCAMPEYSCAYEPVAHYVNGDPLLTYTQTLEAVFSQPGLWCSISTGSIPPSIVTDILSIPDIDGNQLALSMLHAINKMPVMSTPLMQSVKHLEISVRGQDSDEYPSPQDWVTQLEFVTAKLQCLPRMQASLCGVDKSYSYQCLKLILHTLEESDTYNETIGSLYELKGHMETHLNMLIQTSVAGAGMALDIVRILQYRLAECDSHHIRPWWLFKVFALSWRVSALMSYRGHSVYHGFAMAVPHAVPYRTSGEVFLSTVDPYGTLSFDAIPSILRSLSDSDVSHLGIVRAAVSPLSLGLRIYALGMDDQKCICESLAVVNTTTIQGALSSNLSSKFYHHPMSWEWTPDGLRAMDLVHEGRYGEWLLETVLYRRRKSSYQGCGVCCYANTEVDSHNILVDCQVVRDEEYSMESSRPTFYALLADTAEYYYTDPLVRLLNGSGARCAVILMPGIPIPVALLMDDFEED</sequence>
<protein>
    <submittedName>
        <fullName evidence="1">Uncharacterized protein</fullName>
    </submittedName>
</protein>
<dbReference type="AlphaFoldDB" id="A0A391NKN1"/>
<evidence type="ECO:0000313" key="1">
    <source>
        <dbReference type="EMBL" id="GCA62425.1"/>
    </source>
</evidence>